<feature type="domain" description="Ice-binding protein C-terminal" evidence="2">
    <location>
        <begin position="193"/>
        <end position="217"/>
    </location>
</feature>
<keyword evidence="4" id="KW-1185">Reference proteome</keyword>
<evidence type="ECO:0000313" key="3">
    <source>
        <dbReference type="EMBL" id="MCE4537753.1"/>
    </source>
</evidence>
<dbReference type="RefSeq" id="WP_233391915.1">
    <property type="nucleotide sequence ID" value="NZ_JAJTWT010000004.1"/>
</dbReference>
<reference evidence="3 4" key="1">
    <citation type="submission" date="2021-12" db="EMBL/GenBank/DDBJ databases">
        <title>Genome seq of p7.</title>
        <authorList>
            <person name="Seo T."/>
        </authorList>
    </citation>
    <scope>NUCLEOTIDE SEQUENCE [LARGE SCALE GENOMIC DNA]</scope>
    <source>
        <strain evidence="3 4">P7</strain>
    </source>
</reference>
<evidence type="ECO:0000259" key="2">
    <source>
        <dbReference type="Pfam" id="PF07589"/>
    </source>
</evidence>
<dbReference type="Proteomes" id="UP001201463">
    <property type="component" value="Unassembled WGS sequence"/>
</dbReference>
<sequence>MFKPLAFAAAVLAATPSFADVSIKFVSKDAADPVLTTSVTTDYATGALNYLNAATGSFQAYCIEPAQPFAISAKGFKTYSVGSFTGTQASLLQGLYSSSFGSVHTGNQQAAFQLAVWEIVSETSGTPLKIATGADQGSFYLASTDGAANAVQALATHYLSAAQSYSGPSLYSLTKLSNASYQDLVVATTVTAAVPEPETYALFLSGLGFVGLLARRRLPR</sequence>
<dbReference type="EMBL" id="JAJTWT010000004">
    <property type="protein sequence ID" value="MCE4537753.1"/>
    <property type="molecule type" value="Genomic_DNA"/>
</dbReference>
<gene>
    <name evidence="3" type="ORF">LXT12_10880</name>
</gene>
<feature type="signal peptide" evidence="1">
    <location>
        <begin position="1"/>
        <end position="19"/>
    </location>
</feature>
<feature type="chain" id="PRO_5045601362" evidence="1">
    <location>
        <begin position="20"/>
        <end position="220"/>
    </location>
</feature>
<keyword evidence="1" id="KW-0732">Signal</keyword>
<dbReference type="NCBIfam" id="TIGR02595">
    <property type="entry name" value="PEP_CTERM"/>
    <property type="match status" value="1"/>
</dbReference>
<dbReference type="Pfam" id="PF07589">
    <property type="entry name" value="PEP-CTERM"/>
    <property type="match status" value="1"/>
</dbReference>
<accession>A0ABS8XFJ3</accession>
<name>A0ABS8XFJ3_9BURK</name>
<evidence type="ECO:0000256" key="1">
    <source>
        <dbReference type="SAM" id="SignalP"/>
    </source>
</evidence>
<proteinExistence type="predicted"/>
<protein>
    <submittedName>
        <fullName evidence="3">PEP-CTERM sorting domain-containing protein</fullName>
    </submittedName>
</protein>
<evidence type="ECO:0000313" key="4">
    <source>
        <dbReference type="Proteomes" id="UP001201463"/>
    </source>
</evidence>
<dbReference type="InterPro" id="IPR013424">
    <property type="entry name" value="Ice-binding_C"/>
</dbReference>
<comment type="caution">
    <text evidence="3">The sequence shown here is derived from an EMBL/GenBank/DDBJ whole genome shotgun (WGS) entry which is preliminary data.</text>
</comment>
<organism evidence="3 4">
    <name type="scientific">Pelomonas caseinilytica</name>
    <dbReference type="NCBI Taxonomy" id="2906763"/>
    <lineage>
        <taxon>Bacteria</taxon>
        <taxon>Pseudomonadati</taxon>
        <taxon>Pseudomonadota</taxon>
        <taxon>Betaproteobacteria</taxon>
        <taxon>Burkholderiales</taxon>
        <taxon>Sphaerotilaceae</taxon>
        <taxon>Roseateles</taxon>
    </lineage>
</organism>